<evidence type="ECO:0000256" key="1">
    <source>
        <dbReference type="SAM" id="MobiDB-lite"/>
    </source>
</evidence>
<feature type="region of interest" description="Disordered" evidence="1">
    <location>
        <begin position="20"/>
        <end position="54"/>
    </location>
</feature>
<name>A0A812M834_9DINO</name>
<proteinExistence type="predicted"/>
<protein>
    <submittedName>
        <fullName evidence="3">Uncharacterized protein</fullName>
    </submittedName>
</protein>
<gene>
    <name evidence="3" type="ORF">SNAT2548_LOCUS13545</name>
</gene>
<sequence>MAWWLALLAVGVAAQTKADPGRVEVPGNTSVSAEDSPVKGNGSQPTMTGKVLGMNSSSKMGQSFNCHPGYLYWPLCNLCCRNDGWVCNPQRKTCVKISVVGSRRRAPLRRREPLRRRARRRR</sequence>
<evidence type="ECO:0000313" key="3">
    <source>
        <dbReference type="EMBL" id="CAE7259687.1"/>
    </source>
</evidence>
<feature type="chain" id="PRO_5032894436" evidence="2">
    <location>
        <begin position="19"/>
        <end position="122"/>
    </location>
</feature>
<organism evidence="3 4">
    <name type="scientific">Symbiodinium natans</name>
    <dbReference type="NCBI Taxonomy" id="878477"/>
    <lineage>
        <taxon>Eukaryota</taxon>
        <taxon>Sar</taxon>
        <taxon>Alveolata</taxon>
        <taxon>Dinophyceae</taxon>
        <taxon>Suessiales</taxon>
        <taxon>Symbiodiniaceae</taxon>
        <taxon>Symbiodinium</taxon>
    </lineage>
</organism>
<reference evidence="3" key="1">
    <citation type="submission" date="2021-02" db="EMBL/GenBank/DDBJ databases">
        <authorList>
            <person name="Dougan E. K."/>
            <person name="Rhodes N."/>
            <person name="Thang M."/>
            <person name="Chan C."/>
        </authorList>
    </citation>
    <scope>NUCLEOTIDE SEQUENCE</scope>
</reference>
<evidence type="ECO:0000256" key="2">
    <source>
        <dbReference type="SAM" id="SignalP"/>
    </source>
</evidence>
<comment type="caution">
    <text evidence="3">The sequence shown here is derived from an EMBL/GenBank/DDBJ whole genome shotgun (WGS) entry which is preliminary data.</text>
</comment>
<evidence type="ECO:0000313" key="4">
    <source>
        <dbReference type="Proteomes" id="UP000604046"/>
    </source>
</evidence>
<dbReference type="AlphaFoldDB" id="A0A812M834"/>
<feature type="signal peptide" evidence="2">
    <location>
        <begin position="1"/>
        <end position="18"/>
    </location>
</feature>
<keyword evidence="2" id="KW-0732">Signal</keyword>
<dbReference type="Proteomes" id="UP000604046">
    <property type="component" value="Unassembled WGS sequence"/>
</dbReference>
<keyword evidence="4" id="KW-1185">Reference proteome</keyword>
<dbReference type="EMBL" id="CAJNDS010001435">
    <property type="protein sequence ID" value="CAE7259687.1"/>
    <property type="molecule type" value="Genomic_DNA"/>
</dbReference>
<accession>A0A812M834</accession>